<comment type="subcellular location">
    <subcellularLocation>
        <location evidence="1">Membrane</location>
        <topology evidence="1">Multi-pass membrane protein</topology>
    </subcellularLocation>
</comment>
<comment type="similarity">
    <text evidence="2">Belongs to the MIP/aquaporin (TC 1.A.8) family.</text>
</comment>
<dbReference type="GO" id="GO:0015254">
    <property type="term" value="F:glycerol channel activity"/>
    <property type="evidence" value="ECO:0007669"/>
    <property type="project" value="TreeGrafter"/>
</dbReference>
<dbReference type="Gene3D" id="1.20.1080.10">
    <property type="entry name" value="Glycerol uptake facilitator protein"/>
    <property type="match status" value="1"/>
</dbReference>
<feature type="chain" id="PRO_5004738614" evidence="9">
    <location>
        <begin position="17"/>
        <end position="292"/>
    </location>
</feature>
<evidence type="ECO:0000256" key="7">
    <source>
        <dbReference type="ARBA" id="ARBA00045280"/>
    </source>
</evidence>
<reference evidence="10" key="1">
    <citation type="journal article" date="2015" name="Sci. Rep.">
        <title>Tissue- and time-dependent transcription in Ixodes ricinus salivary glands and midguts when blood feeding on the vertebrate host.</title>
        <authorList>
            <person name="Kotsyfakis M."/>
            <person name="Schwarz A."/>
            <person name="Erhart J."/>
            <person name="Ribeiro J.M."/>
        </authorList>
    </citation>
    <scope>NUCLEOTIDE SEQUENCE</scope>
    <source>
        <tissue evidence="10">Salivary gland and midgut</tissue>
    </source>
</reference>
<evidence type="ECO:0000256" key="9">
    <source>
        <dbReference type="SAM" id="SignalP"/>
    </source>
</evidence>
<keyword evidence="9" id="KW-0732">Signal</keyword>
<proteinExistence type="evidence at transcript level"/>
<dbReference type="EMBL" id="GANP01014867">
    <property type="protein sequence ID" value="JAB69601.1"/>
    <property type="molecule type" value="mRNA"/>
</dbReference>
<keyword evidence="3" id="KW-0813">Transport</keyword>
<evidence type="ECO:0000313" key="10">
    <source>
        <dbReference type="EMBL" id="JAB69601.1"/>
    </source>
</evidence>
<evidence type="ECO:0000256" key="1">
    <source>
        <dbReference type="ARBA" id="ARBA00004141"/>
    </source>
</evidence>
<dbReference type="Pfam" id="PF00230">
    <property type="entry name" value="MIP"/>
    <property type="match status" value="1"/>
</dbReference>
<name>V5IBT7_IXORI</name>
<dbReference type="GO" id="GO:0016323">
    <property type="term" value="C:basolateral plasma membrane"/>
    <property type="evidence" value="ECO:0007669"/>
    <property type="project" value="TreeGrafter"/>
</dbReference>
<sequence>MILVLIGDSILAVIIAGDNEKLAPIVGPVGWGTAYSFVCRFTIAGGCQLSPEPRSDAGAGLDQEVPDQQGAAVTSRCSTWEPSSVPHSSTCSTTTRLPKLSNGRKYRTRIQRERTGQRRRIFATYPRDHVSTLTCFFDQLVGTGILMPTAEAITDPRNFGGMPKHLHPLALGLMIMALIFGFSYNCMAPLNPARDIGPHGYSPPSPDGAPKSSHIETGTTVWGAPSFWTAPRSHHRRRGSYKVGIGDNFPDDEPKLNGDLEGGKVVELQEAAYRPIDEKLNLEAHTNEALKL</sequence>
<evidence type="ECO:0000256" key="8">
    <source>
        <dbReference type="SAM" id="MobiDB-lite"/>
    </source>
</evidence>
<feature type="region of interest" description="Disordered" evidence="8">
    <location>
        <begin position="76"/>
        <end position="96"/>
    </location>
</feature>
<keyword evidence="5" id="KW-1133">Transmembrane helix</keyword>
<dbReference type="InterPro" id="IPR023271">
    <property type="entry name" value="Aquaporin-like"/>
</dbReference>
<keyword evidence="6" id="KW-0472">Membrane</keyword>
<dbReference type="InterPro" id="IPR050363">
    <property type="entry name" value="MIP/Aquaporin"/>
</dbReference>
<dbReference type="GO" id="GO:0015250">
    <property type="term" value="F:water channel activity"/>
    <property type="evidence" value="ECO:0007669"/>
    <property type="project" value="TreeGrafter"/>
</dbReference>
<protein>
    <submittedName>
        <fullName evidence="10">Putative aquaporin major intrinsic protein family</fullName>
    </submittedName>
</protein>
<dbReference type="AlphaFoldDB" id="V5IBT7"/>
<evidence type="ECO:0000256" key="6">
    <source>
        <dbReference type="ARBA" id="ARBA00023136"/>
    </source>
</evidence>
<accession>V5IBT7</accession>
<dbReference type="PANTHER" id="PTHR43829">
    <property type="entry name" value="AQUAPORIN OR AQUAGLYCEROPORIN RELATED"/>
    <property type="match status" value="1"/>
</dbReference>
<evidence type="ECO:0000256" key="3">
    <source>
        <dbReference type="ARBA" id="ARBA00022448"/>
    </source>
</evidence>
<evidence type="ECO:0000256" key="5">
    <source>
        <dbReference type="ARBA" id="ARBA00022989"/>
    </source>
</evidence>
<organism evidence="10">
    <name type="scientific">Ixodes ricinus</name>
    <name type="common">Common tick</name>
    <name type="synonym">Acarus ricinus</name>
    <dbReference type="NCBI Taxonomy" id="34613"/>
    <lineage>
        <taxon>Eukaryota</taxon>
        <taxon>Metazoa</taxon>
        <taxon>Ecdysozoa</taxon>
        <taxon>Arthropoda</taxon>
        <taxon>Chelicerata</taxon>
        <taxon>Arachnida</taxon>
        <taxon>Acari</taxon>
        <taxon>Parasitiformes</taxon>
        <taxon>Ixodida</taxon>
        <taxon>Ixodoidea</taxon>
        <taxon>Ixodidae</taxon>
        <taxon>Ixodinae</taxon>
        <taxon>Ixodes</taxon>
    </lineage>
</organism>
<dbReference type="PANTHER" id="PTHR43829:SF9">
    <property type="entry name" value="AQUAPORIN-9"/>
    <property type="match status" value="1"/>
</dbReference>
<dbReference type="InterPro" id="IPR000425">
    <property type="entry name" value="MIP"/>
</dbReference>
<evidence type="ECO:0000256" key="2">
    <source>
        <dbReference type="ARBA" id="ARBA00006175"/>
    </source>
</evidence>
<keyword evidence="4" id="KW-0812">Transmembrane</keyword>
<comment type="function">
    <text evidence="7">Aquaglyceroporin that may modulate the water content and osmolytes during anhydrobiosis.</text>
</comment>
<feature type="signal peptide" evidence="9">
    <location>
        <begin position="1"/>
        <end position="16"/>
    </location>
</feature>
<evidence type="ECO:0000256" key="4">
    <source>
        <dbReference type="ARBA" id="ARBA00022692"/>
    </source>
</evidence>
<dbReference type="SUPFAM" id="SSF81338">
    <property type="entry name" value="Aquaporin-like"/>
    <property type="match status" value="1"/>
</dbReference>